<name>A0A2G7T7F3_9FLAO</name>
<dbReference type="PANTHER" id="PTHR46769:SF2">
    <property type="entry name" value="FIBROCYSTIN-L ISOFORM 2 PRECURSOR-RELATED"/>
    <property type="match status" value="1"/>
</dbReference>
<feature type="region of interest" description="Disordered" evidence="2">
    <location>
        <begin position="74"/>
        <end position="93"/>
    </location>
</feature>
<dbReference type="Pfam" id="PF01833">
    <property type="entry name" value="TIG"/>
    <property type="match status" value="4"/>
</dbReference>
<proteinExistence type="predicted"/>
<dbReference type="InterPro" id="IPR013783">
    <property type="entry name" value="Ig-like_fold"/>
</dbReference>
<feature type="region of interest" description="Disordered" evidence="2">
    <location>
        <begin position="1"/>
        <end position="59"/>
    </location>
</feature>
<feature type="region of interest" description="Disordered" evidence="2">
    <location>
        <begin position="657"/>
        <end position="681"/>
    </location>
</feature>
<sequence length="873" mass="90321">MCGPWPRRRTRRACHRPPPARRHRWNTQTGFSGSWPESRMLGQAADQRTVKPSGRPSRKIAAGSRARFAACMAAAPGRPQSTRHPTAKNTMPEKNRRHLSIHALRWLPISWVLLAILLSASGAHAATIRTLLSTLDAATGNVWANGSYPRYQEFRTGETNVIISDVSVRIFEVFGGGFPRLKLCDSASANCQQLDYQETIGDTYRFTGAYPAYANTSVRIIFDCNCSGSAGYGIYLGPKVIPGASSSAFGYLFAVKVDAIAMPTVNQILPSAGPATGSTPVRLDGTGFLDATGVQFGDTDALHFQVDSDTQITATSPAHSPGAVGIKLMTAANGASTSGSFTYVAAPAITAISPVAGPTAGGSPVTLIGTGFAAAPATGAVRFGAAAAAYTVLSDTQITAMAPAGAAGTVDVTVATIGGTSAASAGDRFTYAEAPTVASLTPAAGPSAGGTQVTLTGTHLSAASTVKFGHQYASGVSVLSDTQLTAISPPGSGTVDLTVTSPGGTSAVTGSARFSYAGAPAITGLSTQRGPASGGSSVILSGSDFTGATAVRFGAVQATGFTVDSATRITATAPAGSPGTVAVSVTTPEGTSPASATAQFSYQADSASLQLAAGTVAMHLSGADCGFDGMPTNAAAPSSGAPPGLRLSVRPDRLQGHRLHERRNTPRGAHAAQASAPGRRALQAGGRAMAAMGCERERREHRVCGHRQRWQLHRTCHRGQRSRARQHRRSDHDCRARGLRHAGHRAGHRTWFTGTAVPGHCRPGGRRPSTSQKGIAPGAPALRTPADRMRTNRIESLMPRGSSLRWWGSACHPANSRCTTRSSRSIVTITDGCAIGCAENWAVPTMPPTWPTTPSCACSAARSGRTRWTPAPT</sequence>
<keyword evidence="3" id="KW-0472">Membrane</keyword>
<keyword evidence="3" id="KW-0812">Transmembrane</keyword>
<evidence type="ECO:0000259" key="4">
    <source>
        <dbReference type="SMART" id="SM00429"/>
    </source>
</evidence>
<feature type="compositionally biased region" description="Polar residues" evidence="2">
    <location>
        <begin position="79"/>
        <end position="89"/>
    </location>
</feature>
<feature type="domain" description="IPT/TIG" evidence="4">
    <location>
        <begin position="262"/>
        <end position="344"/>
    </location>
</feature>
<dbReference type="PANTHER" id="PTHR46769">
    <property type="entry name" value="POLYCYSTIC KIDNEY AND HEPATIC DISEASE 1 (AUTOSOMAL RECESSIVE)-LIKE 1"/>
    <property type="match status" value="1"/>
</dbReference>
<feature type="region of interest" description="Disordered" evidence="2">
    <location>
        <begin position="751"/>
        <end position="783"/>
    </location>
</feature>
<dbReference type="EMBL" id="PEKC01000033">
    <property type="protein sequence ID" value="PII35820.1"/>
    <property type="molecule type" value="Genomic_DNA"/>
</dbReference>
<feature type="domain" description="IPT/TIG" evidence="4">
    <location>
        <begin position="519"/>
        <end position="603"/>
    </location>
</feature>
<comment type="caution">
    <text evidence="5">The sequence shown here is derived from an EMBL/GenBank/DDBJ whole genome shotgun (WGS) entry which is preliminary data.</text>
</comment>
<dbReference type="CDD" id="cd00102">
    <property type="entry name" value="IPT"/>
    <property type="match status" value="3"/>
</dbReference>
<feature type="compositionally biased region" description="Basic residues" evidence="2">
    <location>
        <begin position="1"/>
        <end position="25"/>
    </location>
</feature>
<dbReference type="SUPFAM" id="SSF81296">
    <property type="entry name" value="E set domains"/>
    <property type="match status" value="4"/>
</dbReference>
<keyword evidence="3" id="KW-1133">Transmembrane helix</keyword>
<gene>
    <name evidence="5" type="ORF">CTI11_11265</name>
</gene>
<dbReference type="CDD" id="cd00603">
    <property type="entry name" value="IPT_PCSR"/>
    <property type="match status" value="1"/>
</dbReference>
<evidence type="ECO:0000256" key="3">
    <source>
        <dbReference type="SAM" id="Phobius"/>
    </source>
</evidence>
<feature type="compositionally biased region" description="Basic residues" evidence="2">
    <location>
        <begin position="715"/>
        <end position="729"/>
    </location>
</feature>
<evidence type="ECO:0000256" key="2">
    <source>
        <dbReference type="SAM" id="MobiDB-lite"/>
    </source>
</evidence>
<feature type="transmembrane region" description="Helical" evidence="3">
    <location>
        <begin position="106"/>
        <end position="126"/>
    </location>
</feature>
<accession>A0A2G7T7F3</accession>
<dbReference type="Gene3D" id="2.60.40.10">
    <property type="entry name" value="Immunoglobulins"/>
    <property type="match status" value="4"/>
</dbReference>
<feature type="domain" description="IPT/TIG" evidence="4">
    <location>
        <begin position="434"/>
        <end position="517"/>
    </location>
</feature>
<dbReference type="SMART" id="SM00429">
    <property type="entry name" value="IPT"/>
    <property type="match status" value="4"/>
</dbReference>
<dbReference type="InterPro" id="IPR002909">
    <property type="entry name" value="IPT_dom"/>
</dbReference>
<evidence type="ECO:0000313" key="5">
    <source>
        <dbReference type="EMBL" id="PII35820.1"/>
    </source>
</evidence>
<evidence type="ECO:0000256" key="1">
    <source>
        <dbReference type="ARBA" id="ARBA00022729"/>
    </source>
</evidence>
<dbReference type="InterPro" id="IPR052387">
    <property type="entry name" value="Fibrocystin"/>
</dbReference>
<organism evidence="5">
    <name type="scientific">Chryseobacterium sp. B5</name>
    <dbReference type="NCBI Taxonomy" id="2050562"/>
    <lineage>
        <taxon>Bacteria</taxon>
        <taxon>Pseudomonadati</taxon>
        <taxon>Bacteroidota</taxon>
        <taxon>Flavobacteriia</taxon>
        <taxon>Flavobacteriales</taxon>
        <taxon>Weeksellaceae</taxon>
        <taxon>Chryseobacterium group</taxon>
        <taxon>Chryseobacterium</taxon>
    </lineage>
</organism>
<feature type="domain" description="IPT/TIG" evidence="4">
    <location>
        <begin position="346"/>
        <end position="432"/>
    </location>
</feature>
<protein>
    <recommendedName>
        <fullName evidence="4">IPT/TIG domain-containing protein</fullName>
    </recommendedName>
</protein>
<feature type="region of interest" description="Disordered" evidence="2">
    <location>
        <begin position="715"/>
        <end position="735"/>
    </location>
</feature>
<keyword evidence="1" id="KW-0732">Signal</keyword>
<reference evidence="5" key="1">
    <citation type="submission" date="2017-10" db="EMBL/GenBank/DDBJ databases">
        <title>Chryseobacterium sp. B5 is a hydrocarbonoclastic and plant growth promoting bacterium.</title>
        <authorList>
            <person name="Thijs S."/>
            <person name="Gkorezis P."/>
            <person name="Van Hamme J."/>
        </authorList>
    </citation>
    <scope>NUCLEOTIDE SEQUENCE</scope>
    <source>
        <strain evidence="5">B5</strain>
    </source>
</reference>
<dbReference type="AlphaFoldDB" id="A0A2G7T7F3"/>
<dbReference type="InterPro" id="IPR014756">
    <property type="entry name" value="Ig_E-set"/>
</dbReference>